<dbReference type="InterPro" id="IPR007345">
    <property type="entry name" value="Polysacch_pyruvyl_Trfase"/>
</dbReference>
<feature type="domain" description="Polysaccharide pyruvyl transferase" evidence="1">
    <location>
        <begin position="114"/>
        <end position="293"/>
    </location>
</feature>
<dbReference type="PANTHER" id="PTHR36836:SF1">
    <property type="entry name" value="COLANIC ACID BIOSYNTHESIS PROTEIN WCAK"/>
    <property type="match status" value="1"/>
</dbReference>
<reference evidence="2 3" key="1">
    <citation type="submission" date="2024-03" db="EMBL/GenBank/DDBJ databases">
        <title>Two novel species of the genus Flavobacterium exhibiting potentially degradation of complex polysaccharides.</title>
        <authorList>
            <person name="Lian X."/>
        </authorList>
    </citation>
    <scope>NUCLEOTIDE SEQUENCE [LARGE SCALE GENOMIC DNA]</scope>
    <source>
        <strain evidence="2 3">N6</strain>
    </source>
</reference>
<name>A0ABU9NLP1_9FLAO</name>
<protein>
    <submittedName>
        <fullName evidence="2">Polysaccharide pyruvyl transferase family protein</fullName>
    </submittedName>
</protein>
<dbReference type="EMBL" id="JBCGDP010000002">
    <property type="protein sequence ID" value="MEM0575287.1"/>
    <property type="molecule type" value="Genomic_DNA"/>
</dbReference>
<gene>
    <name evidence="2" type="ORF">WFZ86_02160</name>
</gene>
<keyword evidence="2" id="KW-0808">Transferase</keyword>
<dbReference type="Pfam" id="PF04230">
    <property type="entry name" value="PS_pyruv_trans"/>
    <property type="match status" value="1"/>
</dbReference>
<accession>A0ABU9NLP1</accession>
<evidence type="ECO:0000313" key="2">
    <source>
        <dbReference type="EMBL" id="MEM0575287.1"/>
    </source>
</evidence>
<dbReference type="GO" id="GO:0016740">
    <property type="term" value="F:transferase activity"/>
    <property type="evidence" value="ECO:0007669"/>
    <property type="project" value="UniProtKB-KW"/>
</dbReference>
<keyword evidence="3" id="KW-1185">Reference proteome</keyword>
<sequence>MTKLTIRGAYGETNFGDDLLMCVFENYFLTEFDDLQLNFVGENSNYVDLLLTKGKYMQSSFVADWEIYGGGTQFFAFQSKNETSLKQKVLFAINNPKAIKERIKKILVKDKYDEAKVAFLGFGIGPFYENYEAILHAKEKTSKANFVGVRDEVSYSYCTEWNIPAILGADVVFSSYFNKPDILKSTHSSGKIKIGIIVRDWDWEKSGNSYINNLLEFYKNYSDAEFQFIVFAPSRDKEWIAKLKNENVLLWDPQKYSIKSFLDELNKFDGFISARYHGAIVASLLNKPVICVEIEPKLRILTEQVKEIKLWKKPFDVKDLADLVNQLDFNVDYTDSLNERKANADYMLLEFKKIFHEIG</sequence>
<comment type="caution">
    <text evidence="2">The sequence shown here is derived from an EMBL/GenBank/DDBJ whole genome shotgun (WGS) entry which is preliminary data.</text>
</comment>
<organism evidence="2 3">
    <name type="scientific">Flavobacterium polysaccharolyticum</name>
    <dbReference type="NCBI Taxonomy" id="3133148"/>
    <lineage>
        <taxon>Bacteria</taxon>
        <taxon>Pseudomonadati</taxon>
        <taxon>Bacteroidota</taxon>
        <taxon>Flavobacteriia</taxon>
        <taxon>Flavobacteriales</taxon>
        <taxon>Flavobacteriaceae</taxon>
        <taxon>Flavobacterium</taxon>
    </lineage>
</organism>
<proteinExistence type="predicted"/>
<dbReference type="RefSeq" id="WP_342690414.1">
    <property type="nucleotide sequence ID" value="NZ_JBCGDP010000002.1"/>
</dbReference>
<dbReference type="PANTHER" id="PTHR36836">
    <property type="entry name" value="COLANIC ACID BIOSYNTHESIS PROTEIN WCAK"/>
    <property type="match status" value="1"/>
</dbReference>
<evidence type="ECO:0000259" key="1">
    <source>
        <dbReference type="Pfam" id="PF04230"/>
    </source>
</evidence>
<dbReference type="Proteomes" id="UP001468798">
    <property type="component" value="Unassembled WGS sequence"/>
</dbReference>
<evidence type="ECO:0000313" key="3">
    <source>
        <dbReference type="Proteomes" id="UP001468798"/>
    </source>
</evidence>